<feature type="binding site" evidence="9">
    <location>
        <position position="171"/>
    </location>
    <ligand>
        <name>L-aspartate</name>
        <dbReference type="ChEBI" id="CHEBI:29991"/>
    </ligand>
</feature>
<dbReference type="PRINTS" id="PR01042">
    <property type="entry name" value="TRNASYNTHASP"/>
</dbReference>
<comment type="subcellular location">
    <subcellularLocation>
        <location evidence="9">Cytoplasm</location>
    </subcellularLocation>
</comment>
<dbReference type="Pfam" id="PF02938">
    <property type="entry name" value="GAD"/>
    <property type="match status" value="1"/>
</dbReference>
<dbReference type="PANTHER" id="PTHR22594">
    <property type="entry name" value="ASPARTYL/LYSYL-TRNA SYNTHETASE"/>
    <property type="match status" value="1"/>
</dbReference>
<comment type="function">
    <text evidence="9">Catalyzes the attachment of L-aspartate to tRNA(Asp) in a two-step reaction: L-aspartate is first activated by ATP to form Asp-AMP and then transferred to the acceptor end of tRNA(Asp).</text>
</comment>
<dbReference type="Pfam" id="PF00152">
    <property type="entry name" value="tRNA-synt_2"/>
    <property type="match status" value="1"/>
</dbReference>
<proteinExistence type="inferred from homology"/>
<dbReference type="InterPro" id="IPR012340">
    <property type="entry name" value="NA-bd_OB-fold"/>
</dbReference>
<comment type="similarity">
    <text evidence="1 9">Belongs to the class-II aminoacyl-tRNA synthetase family. Type 1 subfamily.</text>
</comment>
<comment type="subunit">
    <text evidence="9">Homodimer.</text>
</comment>
<dbReference type="NCBIfam" id="TIGR00459">
    <property type="entry name" value="aspS_bact"/>
    <property type="match status" value="1"/>
</dbReference>
<evidence type="ECO:0000256" key="9">
    <source>
        <dbReference type="HAMAP-Rule" id="MF_00044"/>
    </source>
</evidence>
<dbReference type="FunFam" id="2.40.50.140:FF:000080">
    <property type="entry name" value="Aspartate--tRNA ligase"/>
    <property type="match status" value="1"/>
</dbReference>
<keyword evidence="7 9" id="KW-0030">Aminoacyl-tRNA synthetase</keyword>
<evidence type="ECO:0000256" key="2">
    <source>
        <dbReference type="ARBA" id="ARBA00022490"/>
    </source>
</evidence>
<dbReference type="SUPFAM" id="SSF55681">
    <property type="entry name" value="Class II aaRS and biotin synthetases"/>
    <property type="match status" value="1"/>
</dbReference>
<dbReference type="InterPro" id="IPR002312">
    <property type="entry name" value="Asp/Asn-tRNA-synth_IIb"/>
</dbReference>
<evidence type="ECO:0000256" key="5">
    <source>
        <dbReference type="ARBA" id="ARBA00022840"/>
    </source>
</evidence>
<dbReference type="InterPro" id="IPR047089">
    <property type="entry name" value="Asp-tRNA-ligase_1_N"/>
</dbReference>
<dbReference type="InterPro" id="IPR006195">
    <property type="entry name" value="aa-tRNA-synth_II"/>
</dbReference>
<dbReference type="GO" id="GO:0006422">
    <property type="term" value="P:aspartyl-tRNA aminoacylation"/>
    <property type="evidence" value="ECO:0007669"/>
    <property type="project" value="UniProtKB-UniRule"/>
</dbReference>
<dbReference type="Gene3D" id="3.30.930.10">
    <property type="entry name" value="Bira Bifunctional Protein, Domain 2"/>
    <property type="match status" value="1"/>
</dbReference>
<keyword evidence="5 9" id="KW-0067">ATP-binding</keyword>
<dbReference type="PANTHER" id="PTHR22594:SF5">
    <property type="entry name" value="ASPARTATE--TRNA LIGASE, MITOCHONDRIAL"/>
    <property type="match status" value="1"/>
</dbReference>
<evidence type="ECO:0000256" key="3">
    <source>
        <dbReference type="ARBA" id="ARBA00022598"/>
    </source>
</evidence>
<feature type="binding site" evidence="9">
    <location>
        <position position="217"/>
    </location>
    <ligand>
        <name>L-aspartate</name>
        <dbReference type="ChEBI" id="CHEBI:29991"/>
    </ligand>
</feature>
<reference evidence="12" key="1">
    <citation type="submission" date="2016-12" db="EMBL/GenBank/DDBJ databases">
        <title>Comparative genomic analysis reveals the diversity, evolution, and environmental adaptation strategies of the genus Vibrio.</title>
        <authorList>
            <person name="Lin H."/>
            <person name="Wang X."/>
            <person name="Zhang X.-H."/>
        </authorList>
    </citation>
    <scope>NUCLEOTIDE SEQUENCE [LARGE SCALE GENOMIC DNA]</scope>
    <source>
        <strain evidence="12">QT6D1</strain>
    </source>
</reference>
<evidence type="ECO:0000259" key="10">
    <source>
        <dbReference type="PROSITE" id="PS50862"/>
    </source>
</evidence>
<dbReference type="SUPFAM" id="SSF55261">
    <property type="entry name" value="GAD domain-like"/>
    <property type="match status" value="1"/>
</dbReference>
<dbReference type="SUPFAM" id="SSF50249">
    <property type="entry name" value="Nucleic acid-binding proteins"/>
    <property type="match status" value="1"/>
</dbReference>
<feature type="binding site" evidence="9">
    <location>
        <position position="226"/>
    </location>
    <ligand>
        <name>ATP</name>
        <dbReference type="ChEBI" id="CHEBI:30616"/>
    </ligand>
</feature>
<dbReference type="GO" id="GO:0005737">
    <property type="term" value="C:cytoplasm"/>
    <property type="evidence" value="ECO:0007669"/>
    <property type="project" value="UniProtKB-SubCell"/>
</dbReference>
<dbReference type="Pfam" id="PF01336">
    <property type="entry name" value="tRNA_anti-codon"/>
    <property type="match status" value="1"/>
</dbReference>
<feature type="binding site" evidence="9">
    <location>
        <begin position="534"/>
        <end position="537"/>
    </location>
    <ligand>
        <name>ATP</name>
        <dbReference type="ChEBI" id="CHEBI:30616"/>
    </ligand>
</feature>
<dbReference type="CDD" id="cd04317">
    <property type="entry name" value="EcAspRS_like_N"/>
    <property type="match status" value="1"/>
</dbReference>
<dbReference type="InterPro" id="IPR029351">
    <property type="entry name" value="GAD_dom"/>
</dbReference>
<dbReference type="RefSeq" id="WP_063605598.1">
    <property type="nucleotide sequence ID" value="NZ_CP018308.1"/>
</dbReference>
<organism evidence="11 12">
    <name type="scientific">Vibrio mediterranei</name>
    <dbReference type="NCBI Taxonomy" id="689"/>
    <lineage>
        <taxon>Bacteria</taxon>
        <taxon>Pseudomonadati</taxon>
        <taxon>Pseudomonadota</taxon>
        <taxon>Gammaproteobacteria</taxon>
        <taxon>Vibrionales</taxon>
        <taxon>Vibrionaceae</taxon>
        <taxon>Vibrio</taxon>
    </lineage>
</organism>
<dbReference type="AlphaFoldDB" id="A0AAN1KNJ2"/>
<protein>
    <recommendedName>
        <fullName evidence="9">Aspartate--tRNA ligase</fullName>
        <ecNumber evidence="9">6.1.1.12</ecNumber>
    </recommendedName>
    <alternativeName>
        <fullName evidence="9">Aspartyl-tRNA synthetase</fullName>
        <shortName evidence="9">AspRS</shortName>
    </alternativeName>
</protein>
<gene>
    <name evidence="9" type="primary">aspS</name>
    <name evidence="11" type="ORF">BSZ05_12135</name>
</gene>
<dbReference type="Gene3D" id="3.30.1360.30">
    <property type="entry name" value="GAD-like domain"/>
    <property type="match status" value="1"/>
</dbReference>
<evidence type="ECO:0000256" key="6">
    <source>
        <dbReference type="ARBA" id="ARBA00022917"/>
    </source>
</evidence>
<dbReference type="GO" id="GO:0003676">
    <property type="term" value="F:nucleic acid binding"/>
    <property type="evidence" value="ECO:0007669"/>
    <property type="project" value="InterPro"/>
</dbReference>
<feature type="domain" description="Aminoacyl-transfer RNA synthetases class-II family profile" evidence="10">
    <location>
        <begin position="146"/>
        <end position="555"/>
    </location>
</feature>
<dbReference type="HAMAP" id="MF_00044">
    <property type="entry name" value="Asp_tRNA_synth_type1"/>
    <property type="match status" value="1"/>
</dbReference>
<dbReference type="CDD" id="cd00777">
    <property type="entry name" value="AspRS_core"/>
    <property type="match status" value="1"/>
</dbReference>
<dbReference type="KEGG" id="vsh:BSZ05_12135"/>
<keyword evidence="4 9" id="KW-0547">Nucleotide-binding</keyword>
<dbReference type="NCBIfam" id="NF001750">
    <property type="entry name" value="PRK00476.1"/>
    <property type="match status" value="1"/>
</dbReference>
<feature type="binding site" evidence="9">
    <location>
        <begin position="217"/>
        <end position="219"/>
    </location>
    <ligand>
        <name>ATP</name>
        <dbReference type="ChEBI" id="CHEBI:30616"/>
    </ligand>
</feature>
<dbReference type="GO" id="GO:0005524">
    <property type="term" value="F:ATP binding"/>
    <property type="evidence" value="ECO:0007669"/>
    <property type="project" value="UniProtKB-UniRule"/>
</dbReference>
<dbReference type="InterPro" id="IPR004115">
    <property type="entry name" value="GAD-like_sf"/>
</dbReference>
<evidence type="ECO:0000256" key="8">
    <source>
        <dbReference type="ARBA" id="ARBA00047904"/>
    </source>
</evidence>
<keyword evidence="3 9" id="KW-0436">Ligase</keyword>
<accession>A0AAN1KNJ2</accession>
<sequence length="592" mass="65998">MRSHYCGHLNKSLAGQTVELCGWVNRRRDLGGLIFIDMRDREGIVQVVVDPDMADAYEVANQLRNEFCIKLTGEVRVRPESQVNKDMATGEVEILATGLEIINRSDVLPLDFNQTNTEEQRLKYRYIDLRRPEMSDRIKLRAKASSFVRRFLDDNGFLDIETPVLTKATPEGARDYLVPSRVHKGSFYALPQSPQLFKQLLMMSGFDRYYQIVKCFRDEDLRADRQPEFTQIDIETSFMSADQVREVTEKMVRDMWQELLNVDLGQFPVMPFSEAIRRFGSDKPDLRNPLELVDVADLLKDVEFKVFSGPANDEKGRVAVIRVPGGASLTRKQIDGYAEYVGIYGAKGLAWMKVNDRAAGMEGIQSPVAKFLNEEVINGILERTEAESGDIILFGADKANTVAEAMGALRLKIGKDLELTDESKWAPLWVVDFPMFEEDDEGNLHAMHHPFTSPLGMTAEELKANPAAANSNAYDMVLNGYEVGGGSVRIHNAEMQAAVFEILGIDAEEQREKFGFLLDALKFGTPPHAGLAFGLDRLVMLLCGTENIRDVIAFPKTTAAACLLTDAPSAANPAALEELAIAVTAAKEKKDS</sequence>
<evidence type="ECO:0000313" key="11">
    <source>
        <dbReference type="EMBL" id="ASI90462.1"/>
    </source>
</evidence>
<dbReference type="Proteomes" id="UP000197092">
    <property type="component" value="Chromosome 1"/>
</dbReference>
<dbReference type="InterPro" id="IPR004524">
    <property type="entry name" value="Asp-tRNA-ligase_1"/>
</dbReference>
<evidence type="ECO:0000256" key="7">
    <source>
        <dbReference type="ARBA" id="ARBA00023146"/>
    </source>
</evidence>
<feature type="binding site" evidence="9">
    <location>
        <position position="448"/>
    </location>
    <ligand>
        <name>L-aspartate</name>
        <dbReference type="ChEBI" id="CHEBI:29991"/>
    </ligand>
</feature>
<name>A0AAN1KNJ2_9VIBR</name>
<dbReference type="InterPro" id="IPR045864">
    <property type="entry name" value="aa-tRNA-synth_II/BPL/LPL"/>
</dbReference>
<evidence type="ECO:0000256" key="1">
    <source>
        <dbReference type="ARBA" id="ARBA00006303"/>
    </source>
</evidence>
<comment type="catalytic activity">
    <reaction evidence="8 9">
        <text>tRNA(Asp) + L-aspartate + ATP = L-aspartyl-tRNA(Asp) + AMP + diphosphate</text>
        <dbReference type="Rhea" id="RHEA:19649"/>
        <dbReference type="Rhea" id="RHEA-COMP:9660"/>
        <dbReference type="Rhea" id="RHEA-COMP:9678"/>
        <dbReference type="ChEBI" id="CHEBI:29991"/>
        <dbReference type="ChEBI" id="CHEBI:30616"/>
        <dbReference type="ChEBI" id="CHEBI:33019"/>
        <dbReference type="ChEBI" id="CHEBI:78442"/>
        <dbReference type="ChEBI" id="CHEBI:78516"/>
        <dbReference type="ChEBI" id="CHEBI:456215"/>
        <dbReference type="EC" id="6.1.1.12"/>
    </reaction>
</comment>
<dbReference type="EMBL" id="CP018308">
    <property type="protein sequence ID" value="ASI90462.1"/>
    <property type="molecule type" value="Genomic_DNA"/>
</dbReference>
<keyword evidence="2 9" id="KW-0963">Cytoplasm</keyword>
<dbReference type="InterPro" id="IPR004365">
    <property type="entry name" value="NA-bd_OB_tRNA"/>
</dbReference>
<evidence type="ECO:0000256" key="4">
    <source>
        <dbReference type="ARBA" id="ARBA00022741"/>
    </source>
</evidence>
<dbReference type="EC" id="6.1.1.12" evidence="9"/>
<dbReference type="InterPro" id="IPR004364">
    <property type="entry name" value="Aa-tRNA-synt_II"/>
</dbReference>
<evidence type="ECO:0000313" key="12">
    <source>
        <dbReference type="Proteomes" id="UP000197092"/>
    </source>
</evidence>
<dbReference type="GO" id="GO:0004815">
    <property type="term" value="F:aspartate-tRNA ligase activity"/>
    <property type="evidence" value="ECO:0007669"/>
    <property type="project" value="UniProtKB-UniRule"/>
</dbReference>
<dbReference type="InterPro" id="IPR047090">
    <property type="entry name" value="AspRS_core"/>
</dbReference>
<dbReference type="Gene3D" id="2.40.50.140">
    <property type="entry name" value="Nucleic acid-binding proteins"/>
    <property type="match status" value="1"/>
</dbReference>
<dbReference type="PROSITE" id="PS50862">
    <property type="entry name" value="AA_TRNA_LIGASE_II"/>
    <property type="match status" value="1"/>
</dbReference>
<feature type="region of interest" description="Aspartate" evidence="9">
    <location>
        <begin position="195"/>
        <end position="198"/>
    </location>
</feature>
<feature type="binding site" evidence="9">
    <location>
        <position position="482"/>
    </location>
    <ligand>
        <name>ATP</name>
        <dbReference type="ChEBI" id="CHEBI:30616"/>
    </ligand>
</feature>
<comment type="caution">
    <text evidence="9">Lacks conserved residue(s) required for the propagation of feature annotation.</text>
</comment>
<feature type="binding site" evidence="9">
    <location>
        <position position="489"/>
    </location>
    <ligand>
        <name>L-aspartate</name>
        <dbReference type="ChEBI" id="CHEBI:29991"/>
    </ligand>
</feature>
<keyword evidence="6 9" id="KW-0648">Protein biosynthesis</keyword>